<dbReference type="EMBL" id="CALSBS010000005">
    <property type="protein sequence ID" value="CAH6636745.1"/>
    <property type="molecule type" value="Genomic_DNA"/>
</dbReference>
<keyword evidence="1" id="KW-1133">Transmembrane helix</keyword>
<organism evidence="2 3">
    <name type="scientific">Pseudocitrobacter vendiensis</name>
    <dbReference type="NCBI Taxonomy" id="2488306"/>
    <lineage>
        <taxon>Bacteria</taxon>
        <taxon>Pseudomonadati</taxon>
        <taxon>Pseudomonadota</taxon>
        <taxon>Gammaproteobacteria</taxon>
        <taxon>Enterobacterales</taxon>
        <taxon>Enterobacteriaceae</taxon>
        <taxon>Pseudocitrobacter</taxon>
    </lineage>
</organism>
<dbReference type="InterPro" id="IPR029468">
    <property type="entry name" value="O-ag_pol_Wzy"/>
</dbReference>
<feature type="transmembrane region" description="Helical" evidence="1">
    <location>
        <begin position="407"/>
        <end position="440"/>
    </location>
</feature>
<keyword evidence="1" id="KW-0472">Membrane</keyword>
<dbReference type="Proteomes" id="UP001152651">
    <property type="component" value="Unassembled WGS sequence"/>
</dbReference>
<proteinExistence type="predicted"/>
<sequence length="456" mass="51976">MRPLFYFYSILVLIISATIYSIGSEVNISIYFAIISFILLVYFLYKIDGYFSLSVLLPITFGVFIFGRHISYILSGHEIDVYRVGFLSSDILSSNDYNYWTFISTSSIFVFSMLSVFVKNIFGIDYRIYKSINNGYAKKSPIVSLLLFLISVLTAFVFVEIFEFTIRYGYVGIYLYNMQMAENPTLIGKLYFYSGSLLYLLVGYSLVFSRNKNELKIILSLILIKSIFLAVIGQRGPFLCSILFMVLLYTQVRKNNLIKIGALFFSLALLAQVLNLFRGTGQEINGIFDAFSRFFYEQGISFYIPYLSSQYSFPTIASIQTLLPGTKFIYETFSGDELTLLDYNFTNALTYYVNYKAYLEGAGLGWSVLSDFQKIIGGDFGIIIGMAALGLFTGYCESQRSGRNAKFLIYSIAIPFLFLPRASIASITPIILLCFIVMIFREVSKIKTYGWNINER</sequence>
<evidence type="ECO:0000313" key="3">
    <source>
        <dbReference type="Proteomes" id="UP001152651"/>
    </source>
</evidence>
<feature type="transmembrane region" description="Helical" evidence="1">
    <location>
        <begin position="256"/>
        <end position="277"/>
    </location>
</feature>
<evidence type="ECO:0008006" key="4">
    <source>
        <dbReference type="Google" id="ProtNLM"/>
    </source>
</evidence>
<feature type="transmembrane region" description="Helical" evidence="1">
    <location>
        <begin position="50"/>
        <end position="70"/>
    </location>
</feature>
<comment type="caution">
    <text evidence="2">The sequence shown here is derived from an EMBL/GenBank/DDBJ whole genome shotgun (WGS) entry which is preliminary data.</text>
</comment>
<keyword evidence="3" id="KW-1185">Reference proteome</keyword>
<dbReference type="Pfam" id="PF14296">
    <property type="entry name" value="O-ag_pol_Wzy"/>
    <property type="match status" value="1"/>
</dbReference>
<feature type="transmembrane region" description="Helical" evidence="1">
    <location>
        <begin position="190"/>
        <end position="207"/>
    </location>
</feature>
<feature type="transmembrane region" description="Helical" evidence="1">
    <location>
        <begin position="375"/>
        <end position="395"/>
    </location>
</feature>
<feature type="transmembrane region" description="Helical" evidence="1">
    <location>
        <begin position="5"/>
        <end position="22"/>
    </location>
</feature>
<dbReference type="RefSeq" id="WP_253897505.1">
    <property type="nucleotide sequence ID" value="NZ_CALSBS010000005.1"/>
</dbReference>
<accession>A0ABN8T9T6</accession>
<feature type="transmembrane region" description="Helical" evidence="1">
    <location>
        <begin position="28"/>
        <end position="45"/>
    </location>
</feature>
<keyword evidence="1" id="KW-0812">Transmembrane</keyword>
<name>A0ABN8T9T6_9ENTR</name>
<feature type="transmembrane region" description="Helical" evidence="1">
    <location>
        <begin position="143"/>
        <end position="170"/>
    </location>
</feature>
<feature type="transmembrane region" description="Helical" evidence="1">
    <location>
        <begin position="99"/>
        <end position="122"/>
    </location>
</feature>
<protein>
    <recommendedName>
        <fullName evidence="4">O-antigen polysaccharide polymerase Wzy</fullName>
    </recommendedName>
</protein>
<evidence type="ECO:0000256" key="1">
    <source>
        <dbReference type="SAM" id="Phobius"/>
    </source>
</evidence>
<gene>
    <name evidence="2" type="ORF">FBBNIHIM_07945</name>
</gene>
<evidence type="ECO:0000313" key="2">
    <source>
        <dbReference type="EMBL" id="CAH6636745.1"/>
    </source>
</evidence>
<reference evidence="2" key="1">
    <citation type="submission" date="2022-05" db="EMBL/GenBank/DDBJ databases">
        <authorList>
            <person name="Blom J."/>
        </authorList>
    </citation>
    <scope>NUCLEOTIDE SEQUENCE</scope>
    <source>
        <strain evidence="2">Type strain: CPO20170097</strain>
    </source>
</reference>